<comment type="caution">
    <text evidence="1">The sequence shown here is derived from an EMBL/GenBank/DDBJ whole genome shotgun (WGS) entry which is preliminary data.</text>
</comment>
<gene>
    <name evidence="1" type="ORF">RHMOL_Rhmol01G0380300</name>
</gene>
<name>A0ACC0QBD0_RHOML</name>
<organism evidence="1 2">
    <name type="scientific">Rhododendron molle</name>
    <name type="common">Chinese azalea</name>
    <name type="synonym">Azalea mollis</name>
    <dbReference type="NCBI Taxonomy" id="49168"/>
    <lineage>
        <taxon>Eukaryota</taxon>
        <taxon>Viridiplantae</taxon>
        <taxon>Streptophyta</taxon>
        <taxon>Embryophyta</taxon>
        <taxon>Tracheophyta</taxon>
        <taxon>Spermatophyta</taxon>
        <taxon>Magnoliopsida</taxon>
        <taxon>eudicotyledons</taxon>
        <taxon>Gunneridae</taxon>
        <taxon>Pentapetalae</taxon>
        <taxon>asterids</taxon>
        <taxon>Ericales</taxon>
        <taxon>Ericaceae</taxon>
        <taxon>Ericoideae</taxon>
        <taxon>Rhodoreae</taxon>
        <taxon>Rhododendron</taxon>
    </lineage>
</organism>
<proteinExistence type="predicted"/>
<sequence length="70" mass="8101">MNNKRPQPDHHRLQIIGEEAFEFLEKKLLEEKKKAIPPNRQNHAIVMLDRDVAKRFGGIQIVAFAPKNEG</sequence>
<dbReference type="Proteomes" id="UP001062846">
    <property type="component" value="Chromosome 1"/>
</dbReference>
<reference evidence="1" key="1">
    <citation type="submission" date="2022-02" db="EMBL/GenBank/DDBJ databases">
        <title>Plant Genome Project.</title>
        <authorList>
            <person name="Zhang R.-G."/>
        </authorList>
    </citation>
    <scope>NUCLEOTIDE SEQUENCE</scope>
    <source>
        <strain evidence="1">AT1</strain>
    </source>
</reference>
<accession>A0ACC0QBD0</accession>
<evidence type="ECO:0000313" key="2">
    <source>
        <dbReference type="Proteomes" id="UP001062846"/>
    </source>
</evidence>
<protein>
    <submittedName>
        <fullName evidence="1">Uncharacterized protein</fullName>
    </submittedName>
</protein>
<dbReference type="EMBL" id="CM046388">
    <property type="protein sequence ID" value="KAI8574776.1"/>
    <property type="molecule type" value="Genomic_DNA"/>
</dbReference>
<evidence type="ECO:0000313" key="1">
    <source>
        <dbReference type="EMBL" id="KAI8574776.1"/>
    </source>
</evidence>
<keyword evidence="2" id="KW-1185">Reference proteome</keyword>